<dbReference type="EMBL" id="BJWL01000002">
    <property type="protein sequence ID" value="GFY83093.1"/>
    <property type="molecule type" value="Genomic_DNA"/>
</dbReference>
<protein>
    <submittedName>
        <fullName evidence="2">Uncharacterized protein</fullName>
    </submittedName>
</protein>
<gene>
    <name evidence="2" type="ORF">Acr_02g0013330</name>
</gene>
<reference evidence="2 3" key="1">
    <citation type="submission" date="2019-07" db="EMBL/GenBank/DDBJ databases">
        <title>De Novo Assembly of kiwifruit Actinidia rufa.</title>
        <authorList>
            <person name="Sugita-Konishi S."/>
            <person name="Sato K."/>
            <person name="Mori E."/>
            <person name="Abe Y."/>
            <person name="Kisaki G."/>
            <person name="Hamano K."/>
            <person name="Suezawa K."/>
            <person name="Otani M."/>
            <person name="Fukuda T."/>
            <person name="Manabe T."/>
            <person name="Gomi K."/>
            <person name="Tabuchi M."/>
            <person name="Akimitsu K."/>
            <person name="Kataoka I."/>
        </authorList>
    </citation>
    <scope>NUCLEOTIDE SEQUENCE [LARGE SCALE GENOMIC DNA]</scope>
    <source>
        <strain evidence="3">cv. Fuchu</strain>
    </source>
</reference>
<sequence length="298" mass="31191">MAVVSGVAPGCCDGVWVLPGMSGEEGDGGCVFLSSWQWFRGWILGAVTVCGCCQAYLGRREMVAVLFPFFRIRFLDQFYPSRNPSPGGHLSYHVARPLQQDKWTQAIMRERRHCLHPNLIPFPLRSSEEAAAAGGGGFEADSWGLRWCVGAARHMLLLHMAVVSGVAPGGCDVKSLLIAEDVAGGGGFGAAMMAVVLGVALGCCGGVWVLPYLSGEEGDGGLRPLLIAEVASAVAVVLGLRWCVWVLLGMSVRPLLIAEVAAKGGGGFGGGFRCCDGVWVLPGMSGEEGDGGCVFLSS</sequence>
<keyword evidence="1" id="KW-1133">Transmembrane helix</keyword>
<feature type="transmembrane region" description="Helical" evidence="1">
    <location>
        <begin position="190"/>
        <end position="213"/>
    </location>
</feature>
<feature type="transmembrane region" description="Helical" evidence="1">
    <location>
        <begin position="39"/>
        <end position="57"/>
    </location>
</feature>
<feature type="transmembrane region" description="Helical" evidence="1">
    <location>
        <begin position="225"/>
        <end position="248"/>
    </location>
</feature>
<dbReference type="Proteomes" id="UP000585474">
    <property type="component" value="Unassembled WGS sequence"/>
</dbReference>
<accession>A0A7J0E9D6</accession>
<keyword evidence="1" id="KW-0812">Transmembrane</keyword>
<evidence type="ECO:0000313" key="2">
    <source>
        <dbReference type="EMBL" id="GFY83093.1"/>
    </source>
</evidence>
<proteinExistence type="predicted"/>
<keyword evidence="3" id="KW-1185">Reference proteome</keyword>
<evidence type="ECO:0000256" key="1">
    <source>
        <dbReference type="SAM" id="Phobius"/>
    </source>
</evidence>
<name>A0A7J0E9D6_9ERIC</name>
<organism evidence="2 3">
    <name type="scientific">Actinidia rufa</name>
    <dbReference type="NCBI Taxonomy" id="165716"/>
    <lineage>
        <taxon>Eukaryota</taxon>
        <taxon>Viridiplantae</taxon>
        <taxon>Streptophyta</taxon>
        <taxon>Embryophyta</taxon>
        <taxon>Tracheophyta</taxon>
        <taxon>Spermatophyta</taxon>
        <taxon>Magnoliopsida</taxon>
        <taxon>eudicotyledons</taxon>
        <taxon>Gunneridae</taxon>
        <taxon>Pentapetalae</taxon>
        <taxon>asterids</taxon>
        <taxon>Ericales</taxon>
        <taxon>Actinidiaceae</taxon>
        <taxon>Actinidia</taxon>
    </lineage>
</organism>
<keyword evidence="1" id="KW-0472">Membrane</keyword>
<dbReference type="AlphaFoldDB" id="A0A7J0E9D6"/>
<evidence type="ECO:0000313" key="3">
    <source>
        <dbReference type="Proteomes" id="UP000585474"/>
    </source>
</evidence>
<comment type="caution">
    <text evidence="2">The sequence shown here is derived from an EMBL/GenBank/DDBJ whole genome shotgun (WGS) entry which is preliminary data.</text>
</comment>